<protein>
    <submittedName>
        <fullName evidence="2">Uncharacterized protein</fullName>
    </submittedName>
</protein>
<sequence length="70" mass="8194">MILYLASSSFCFFLKDLMLSMAFVYFIASKISSNFFFRTDGSLIGHKLSSWWQKITESKMALDTPRYWGM</sequence>
<proteinExistence type="predicted"/>
<evidence type="ECO:0000313" key="2">
    <source>
        <dbReference type="EMBL" id="KAE8387910.1"/>
    </source>
</evidence>
<feature type="non-terminal residue" evidence="2">
    <location>
        <position position="70"/>
    </location>
</feature>
<dbReference type="EMBL" id="ML735286">
    <property type="protein sequence ID" value="KAE8387910.1"/>
    <property type="molecule type" value="Genomic_DNA"/>
</dbReference>
<gene>
    <name evidence="2" type="ORF">BDV23DRAFT_160192</name>
</gene>
<keyword evidence="1" id="KW-1133">Transmembrane helix</keyword>
<dbReference type="AlphaFoldDB" id="A0A5N7C1F2"/>
<accession>A0A5N7C1F2</accession>
<feature type="transmembrane region" description="Helical" evidence="1">
    <location>
        <begin position="6"/>
        <end position="28"/>
    </location>
</feature>
<organism evidence="2">
    <name type="scientific">Petromyces alliaceus</name>
    <name type="common">Aspergillus alliaceus</name>
    <dbReference type="NCBI Taxonomy" id="209559"/>
    <lineage>
        <taxon>Eukaryota</taxon>
        <taxon>Fungi</taxon>
        <taxon>Dikarya</taxon>
        <taxon>Ascomycota</taxon>
        <taxon>Pezizomycotina</taxon>
        <taxon>Eurotiomycetes</taxon>
        <taxon>Eurotiomycetidae</taxon>
        <taxon>Eurotiales</taxon>
        <taxon>Aspergillaceae</taxon>
        <taxon>Aspergillus</taxon>
        <taxon>Aspergillus subgen. Circumdati</taxon>
    </lineage>
</organism>
<keyword evidence="1" id="KW-0472">Membrane</keyword>
<keyword evidence="1" id="KW-0812">Transmembrane</keyword>
<name>A0A5N7C1F2_PETAA</name>
<dbReference type="Proteomes" id="UP000326877">
    <property type="component" value="Unassembled WGS sequence"/>
</dbReference>
<reference evidence="2" key="1">
    <citation type="submission" date="2019-04" db="EMBL/GenBank/DDBJ databases">
        <title>Friends and foes A comparative genomics studyof 23 Aspergillus species from section Flavi.</title>
        <authorList>
            <consortium name="DOE Joint Genome Institute"/>
            <person name="Kjaerbolling I."/>
            <person name="Vesth T."/>
            <person name="Frisvad J.C."/>
            <person name="Nybo J.L."/>
            <person name="Theobald S."/>
            <person name="Kildgaard S."/>
            <person name="Isbrandt T."/>
            <person name="Kuo A."/>
            <person name="Sato A."/>
            <person name="Lyhne E.K."/>
            <person name="Kogle M.E."/>
            <person name="Wiebenga A."/>
            <person name="Kun R.S."/>
            <person name="Lubbers R.J."/>
            <person name="Makela M.R."/>
            <person name="Barry K."/>
            <person name="Chovatia M."/>
            <person name="Clum A."/>
            <person name="Daum C."/>
            <person name="Haridas S."/>
            <person name="He G."/>
            <person name="LaButti K."/>
            <person name="Lipzen A."/>
            <person name="Mondo S."/>
            <person name="Riley R."/>
            <person name="Salamov A."/>
            <person name="Simmons B.A."/>
            <person name="Magnuson J.K."/>
            <person name="Henrissat B."/>
            <person name="Mortensen U.H."/>
            <person name="Larsen T.O."/>
            <person name="Devries R.P."/>
            <person name="Grigoriev I.V."/>
            <person name="Machida M."/>
            <person name="Baker S.E."/>
            <person name="Andersen M.R."/>
        </authorList>
    </citation>
    <scope>NUCLEOTIDE SEQUENCE [LARGE SCALE GENOMIC DNA]</scope>
    <source>
        <strain evidence="2">IBT 14317</strain>
    </source>
</reference>
<evidence type="ECO:0000256" key="1">
    <source>
        <dbReference type="SAM" id="Phobius"/>
    </source>
</evidence>